<dbReference type="Proteomes" id="UP000014062">
    <property type="component" value="Chromosome"/>
</dbReference>
<evidence type="ECO:0000256" key="1">
    <source>
        <dbReference type="SAM" id="MobiDB-lite"/>
    </source>
</evidence>
<dbReference type="AlphaFoldDB" id="A0A7U9DJ53"/>
<reference evidence="3" key="1">
    <citation type="journal article" date="2013" name="Genome Biol. Evol.">
        <title>The genome sequence of Streptomyces lividans 66 reveals a novel tRNA-dependent peptide biosynthetic system within a metal-related genomic island.</title>
        <authorList>
            <person name="Cruz-Morales P."/>
            <person name="Vijgenboom E."/>
            <person name="Iruegas-Bocardo F."/>
            <person name="Girard G."/>
            <person name="Yanez-Guerra L.A."/>
            <person name="Ramos-Aboites H.E."/>
            <person name="Pernodet J.L."/>
            <person name="Anne J."/>
            <person name="van Wezel G.P."/>
            <person name="Barona-Gomez F."/>
        </authorList>
    </citation>
    <scope>NUCLEOTIDE SEQUENCE [LARGE SCALE GENOMIC DNA]</scope>
    <source>
        <strain evidence="3">1326</strain>
    </source>
</reference>
<accession>A0A7U9DJ53</accession>
<feature type="region of interest" description="Disordered" evidence="1">
    <location>
        <begin position="1"/>
        <end position="43"/>
    </location>
</feature>
<protein>
    <submittedName>
        <fullName evidence="2">Uncharacterized protein</fullName>
    </submittedName>
</protein>
<evidence type="ECO:0000313" key="2">
    <source>
        <dbReference type="EMBL" id="EOY44922.1"/>
    </source>
</evidence>
<organism evidence="2 3">
    <name type="scientific">Streptomyces lividans 1326</name>
    <dbReference type="NCBI Taxonomy" id="1200984"/>
    <lineage>
        <taxon>Bacteria</taxon>
        <taxon>Bacillati</taxon>
        <taxon>Actinomycetota</taxon>
        <taxon>Actinomycetes</taxon>
        <taxon>Kitasatosporales</taxon>
        <taxon>Streptomycetaceae</taxon>
        <taxon>Streptomyces</taxon>
    </lineage>
</organism>
<feature type="compositionally biased region" description="Basic and acidic residues" evidence="1">
    <location>
        <begin position="19"/>
        <end position="43"/>
    </location>
</feature>
<evidence type="ECO:0000313" key="3">
    <source>
        <dbReference type="Proteomes" id="UP000014062"/>
    </source>
</evidence>
<dbReference type="EMBL" id="CM001889">
    <property type="protein sequence ID" value="EOY44922.1"/>
    <property type="molecule type" value="Genomic_DNA"/>
</dbReference>
<proteinExistence type="predicted"/>
<name>A0A7U9DJ53_STRLI</name>
<sequence length="43" mass="4518">MRPGPVAVGRLRHGLVAEADERGPGPRRGRGDRTASRPAGGDR</sequence>
<gene>
    <name evidence="2" type="ORF">SLI_0203</name>
</gene>